<accession>A0ABT0GIW9</accession>
<dbReference type="Pfam" id="PF02381">
    <property type="entry name" value="MraZ"/>
    <property type="match status" value="2"/>
</dbReference>
<sequence length="148" mass="16348">MFQGETAITVDDKGRLAIPTAYRDLVARECGNCLVVTYNPYEAGCLWLYPVKAWEAVRDQVNALPMAKRVHRTMQLKLVGGATFVEADGNGRLLLPASHRNATGIEKKAVLLGMGNKFELWSEQAHMAQIRQTIGDEDVSDAMLDLSL</sequence>
<dbReference type="EMBL" id="JALNMH010000007">
    <property type="protein sequence ID" value="MCK7593967.1"/>
    <property type="molecule type" value="Genomic_DNA"/>
</dbReference>
<organism evidence="9 10">
    <name type="scientific">Pseudomarimonas salicorniae</name>
    <dbReference type="NCBI Taxonomy" id="2933270"/>
    <lineage>
        <taxon>Bacteria</taxon>
        <taxon>Pseudomonadati</taxon>
        <taxon>Pseudomonadota</taxon>
        <taxon>Gammaproteobacteria</taxon>
        <taxon>Lysobacterales</taxon>
        <taxon>Lysobacteraceae</taxon>
        <taxon>Pseudomarimonas</taxon>
    </lineage>
</organism>
<dbReference type="InterPro" id="IPR003444">
    <property type="entry name" value="MraZ"/>
</dbReference>
<evidence type="ECO:0000256" key="3">
    <source>
        <dbReference type="ARBA" id="ARBA00022737"/>
    </source>
</evidence>
<dbReference type="InterPro" id="IPR037914">
    <property type="entry name" value="SpoVT-AbrB_sf"/>
</dbReference>
<dbReference type="Proteomes" id="UP001431449">
    <property type="component" value="Unassembled WGS sequence"/>
</dbReference>
<dbReference type="InterPro" id="IPR035644">
    <property type="entry name" value="MraZ_C"/>
</dbReference>
<protein>
    <recommendedName>
        <fullName evidence="1 7">Transcriptional regulator MraZ</fullName>
    </recommendedName>
</protein>
<dbReference type="InterPro" id="IPR038619">
    <property type="entry name" value="MraZ_sf"/>
</dbReference>
<keyword evidence="4 7" id="KW-0805">Transcription regulation</keyword>
<keyword evidence="2 7" id="KW-0963">Cytoplasm</keyword>
<evidence type="ECO:0000256" key="7">
    <source>
        <dbReference type="HAMAP-Rule" id="MF_01008"/>
    </source>
</evidence>
<dbReference type="Gene3D" id="3.40.1550.20">
    <property type="entry name" value="Transcriptional regulator MraZ domain"/>
    <property type="match status" value="1"/>
</dbReference>
<evidence type="ECO:0000256" key="6">
    <source>
        <dbReference type="ARBA" id="ARBA00023163"/>
    </source>
</evidence>
<comment type="subunit">
    <text evidence="7">Forms oligomers.</text>
</comment>
<keyword evidence="6 7" id="KW-0804">Transcription</keyword>
<dbReference type="CDD" id="cd16320">
    <property type="entry name" value="MraZ_N"/>
    <property type="match status" value="1"/>
</dbReference>
<dbReference type="NCBIfam" id="TIGR00242">
    <property type="entry name" value="division/cell wall cluster transcriptional repressor MraZ"/>
    <property type="match status" value="1"/>
</dbReference>
<comment type="similarity">
    <text evidence="7">Belongs to the MraZ family.</text>
</comment>
<feature type="domain" description="SpoVT-AbrB" evidence="8">
    <location>
        <begin position="5"/>
        <end position="53"/>
    </location>
</feature>
<proteinExistence type="inferred from homology"/>
<evidence type="ECO:0000313" key="9">
    <source>
        <dbReference type="EMBL" id="MCK7593967.1"/>
    </source>
</evidence>
<dbReference type="InterPro" id="IPR020603">
    <property type="entry name" value="MraZ_dom"/>
</dbReference>
<keyword evidence="5 7" id="KW-0238">DNA-binding</keyword>
<dbReference type="SUPFAM" id="SSF89447">
    <property type="entry name" value="AbrB/MazE/MraZ-like"/>
    <property type="match status" value="1"/>
</dbReference>
<evidence type="ECO:0000259" key="8">
    <source>
        <dbReference type="PROSITE" id="PS51740"/>
    </source>
</evidence>
<evidence type="ECO:0000256" key="4">
    <source>
        <dbReference type="ARBA" id="ARBA00023015"/>
    </source>
</evidence>
<dbReference type="RefSeq" id="WP_248208749.1">
    <property type="nucleotide sequence ID" value="NZ_JALNMH010000007.1"/>
</dbReference>
<dbReference type="InterPro" id="IPR035642">
    <property type="entry name" value="MraZ_N"/>
</dbReference>
<dbReference type="PANTHER" id="PTHR34701:SF1">
    <property type="entry name" value="TRANSCRIPTIONAL REGULATOR MRAZ"/>
    <property type="match status" value="1"/>
</dbReference>
<evidence type="ECO:0000313" key="10">
    <source>
        <dbReference type="Proteomes" id="UP001431449"/>
    </source>
</evidence>
<comment type="caution">
    <text evidence="9">The sequence shown here is derived from an EMBL/GenBank/DDBJ whole genome shotgun (WGS) entry which is preliminary data.</text>
</comment>
<dbReference type="CDD" id="cd16321">
    <property type="entry name" value="MraZ_C"/>
    <property type="match status" value="1"/>
</dbReference>
<name>A0ABT0GIW9_9GAMM</name>
<keyword evidence="3" id="KW-0677">Repeat</keyword>
<gene>
    <name evidence="7 9" type="primary">mraZ</name>
    <name evidence="9" type="ORF">M0G41_09815</name>
</gene>
<dbReference type="PROSITE" id="PS51740">
    <property type="entry name" value="SPOVT_ABRB"/>
    <property type="match status" value="2"/>
</dbReference>
<keyword evidence="10" id="KW-1185">Reference proteome</keyword>
<dbReference type="InterPro" id="IPR007159">
    <property type="entry name" value="SpoVT-AbrB_dom"/>
</dbReference>
<evidence type="ECO:0000256" key="5">
    <source>
        <dbReference type="ARBA" id="ARBA00023125"/>
    </source>
</evidence>
<evidence type="ECO:0000256" key="2">
    <source>
        <dbReference type="ARBA" id="ARBA00022490"/>
    </source>
</evidence>
<dbReference type="HAMAP" id="MF_01008">
    <property type="entry name" value="MraZ"/>
    <property type="match status" value="1"/>
</dbReference>
<feature type="domain" description="SpoVT-AbrB" evidence="8">
    <location>
        <begin position="82"/>
        <end position="125"/>
    </location>
</feature>
<comment type="subcellular location">
    <subcellularLocation>
        <location evidence="7">Cytoplasm</location>
        <location evidence="7">Nucleoid</location>
    </subcellularLocation>
</comment>
<reference evidence="9" key="1">
    <citation type="submission" date="2022-04" db="EMBL/GenBank/DDBJ databases">
        <title>Lysobacter sp. CAU 1642 isolated from sea sand.</title>
        <authorList>
            <person name="Kim W."/>
        </authorList>
    </citation>
    <scope>NUCLEOTIDE SEQUENCE</scope>
    <source>
        <strain evidence="9">CAU 1642</strain>
    </source>
</reference>
<evidence type="ECO:0000256" key="1">
    <source>
        <dbReference type="ARBA" id="ARBA00013860"/>
    </source>
</evidence>
<dbReference type="PANTHER" id="PTHR34701">
    <property type="entry name" value="TRANSCRIPTIONAL REGULATOR MRAZ"/>
    <property type="match status" value="1"/>
</dbReference>